<dbReference type="PANTHER" id="PTHR19232">
    <property type="entry name" value="CENTROCORTIN FAMILY MEMBER"/>
    <property type="match status" value="1"/>
</dbReference>
<evidence type="ECO:0000313" key="5">
    <source>
        <dbReference type="EMBL" id="KAL3268251.1"/>
    </source>
</evidence>
<feature type="compositionally biased region" description="Polar residues" evidence="4">
    <location>
        <begin position="701"/>
        <end position="725"/>
    </location>
</feature>
<comment type="caution">
    <text evidence="5">The sequence shown here is derived from an EMBL/GenBank/DDBJ whole genome shotgun (WGS) entry which is preliminary data.</text>
</comment>
<feature type="compositionally biased region" description="Polar residues" evidence="4">
    <location>
        <begin position="546"/>
        <end position="556"/>
    </location>
</feature>
<feature type="region of interest" description="Disordered" evidence="4">
    <location>
        <begin position="174"/>
        <end position="219"/>
    </location>
</feature>
<evidence type="ECO:0000256" key="4">
    <source>
        <dbReference type="SAM" id="MobiDB-lite"/>
    </source>
</evidence>
<feature type="compositionally biased region" description="Low complexity" evidence="4">
    <location>
        <begin position="667"/>
        <end position="678"/>
    </location>
</feature>
<feature type="region of interest" description="Disordered" evidence="4">
    <location>
        <begin position="640"/>
        <end position="727"/>
    </location>
</feature>
<keyword evidence="6" id="KW-1185">Reference proteome</keyword>
<accession>A0ABD2MPC8</accession>
<name>A0ABD2MPC8_9CUCU</name>
<feature type="compositionally biased region" description="Basic and acidic residues" evidence="4">
    <location>
        <begin position="306"/>
        <end position="319"/>
    </location>
</feature>
<evidence type="ECO:0008006" key="7">
    <source>
        <dbReference type="Google" id="ProtNLM"/>
    </source>
</evidence>
<dbReference type="Proteomes" id="UP001516400">
    <property type="component" value="Unassembled WGS sequence"/>
</dbReference>
<feature type="compositionally biased region" description="Basic residues" evidence="4">
    <location>
        <begin position="763"/>
        <end position="778"/>
    </location>
</feature>
<feature type="region of interest" description="Disordered" evidence="4">
    <location>
        <begin position="425"/>
        <end position="481"/>
    </location>
</feature>
<proteinExistence type="inferred from homology"/>
<feature type="compositionally biased region" description="Basic residues" evidence="4">
    <location>
        <begin position="642"/>
        <end position="654"/>
    </location>
</feature>
<feature type="region of interest" description="Disordered" evidence="4">
    <location>
        <begin position="604"/>
        <end position="626"/>
    </location>
</feature>
<feature type="region of interest" description="Disordered" evidence="4">
    <location>
        <begin position="757"/>
        <end position="778"/>
    </location>
</feature>
<feature type="coiled-coil region" evidence="3">
    <location>
        <begin position="227"/>
        <end position="275"/>
    </location>
</feature>
<dbReference type="EMBL" id="JABFTP020000021">
    <property type="protein sequence ID" value="KAL3268251.1"/>
    <property type="molecule type" value="Genomic_DNA"/>
</dbReference>
<feature type="compositionally biased region" description="Polar residues" evidence="4">
    <location>
        <begin position="455"/>
        <end position="469"/>
    </location>
</feature>
<evidence type="ECO:0000313" key="6">
    <source>
        <dbReference type="Proteomes" id="UP001516400"/>
    </source>
</evidence>
<evidence type="ECO:0000256" key="1">
    <source>
        <dbReference type="ARBA" id="ARBA00009019"/>
    </source>
</evidence>
<feature type="compositionally biased region" description="Polar residues" evidence="4">
    <location>
        <begin position="174"/>
        <end position="194"/>
    </location>
</feature>
<gene>
    <name evidence="5" type="ORF">HHI36_007375</name>
</gene>
<feature type="region of interest" description="Disordered" evidence="4">
    <location>
        <begin position="541"/>
        <end position="564"/>
    </location>
</feature>
<organism evidence="5 6">
    <name type="scientific">Cryptolaemus montrouzieri</name>
    <dbReference type="NCBI Taxonomy" id="559131"/>
    <lineage>
        <taxon>Eukaryota</taxon>
        <taxon>Metazoa</taxon>
        <taxon>Ecdysozoa</taxon>
        <taxon>Arthropoda</taxon>
        <taxon>Hexapoda</taxon>
        <taxon>Insecta</taxon>
        <taxon>Pterygota</taxon>
        <taxon>Neoptera</taxon>
        <taxon>Endopterygota</taxon>
        <taxon>Coleoptera</taxon>
        <taxon>Polyphaga</taxon>
        <taxon>Cucujiformia</taxon>
        <taxon>Coccinelloidea</taxon>
        <taxon>Coccinellidae</taxon>
        <taxon>Scymninae</taxon>
        <taxon>Scymnini</taxon>
        <taxon>Cryptolaemus</taxon>
    </lineage>
</organism>
<dbReference type="PANTHER" id="PTHR19232:SF7">
    <property type="entry name" value="CENTROCORTIN, ISOFORM A"/>
    <property type="match status" value="1"/>
</dbReference>
<feature type="region of interest" description="Disordered" evidence="4">
    <location>
        <begin position="306"/>
        <end position="333"/>
    </location>
</feature>
<keyword evidence="2 3" id="KW-0175">Coiled coil</keyword>
<dbReference type="AlphaFoldDB" id="A0ABD2MPC8"/>
<evidence type="ECO:0000256" key="2">
    <source>
        <dbReference type="ARBA" id="ARBA00023054"/>
    </source>
</evidence>
<evidence type="ECO:0000256" key="3">
    <source>
        <dbReference type="SAM" id="Coils"/>
    </source>
</evidence>
<protein>
    <recommendedName>
        <fullName evidence="7">Cerebellar degeneration-related protein 2-like</fullName>
    </recommendedName>
</protein>
<sequence>MNTVQSGTTKTEYGEEEYNNRTILDDLQLAAELGKTLLERNKELENALKHSQTVVEDQLQEIEYLTKQSVALREVNDSRLRIYEQLEISIHDLERANHRLLLENAAEKKHVKSLAATIEGLESKNEELLSSIDDLRLQVDILKKKLRRSSETVTPLTSPNLVVLKHVTPNLNSTLLASPDSSTPIKSRVDTSTPKPEKKTDNAPELSNDESLLHDDDCNTSDNIEEVSKLLTQLREFKTQCAKEQRKVTELEEQLTTLTQQNQVLENQIIKLHHKDEDVKSVHEEFSLLEEVRQGQTCSRCLRNMDSPERQRNDTEKTCETTPNPNIPEDDDSSILDELMTASPPYVSTYALNVQVINDPHHFLGHGLSDYPKTPKNTKQPKNHYKEFVEKYEALFEDHPQKNPQKEQFASLQEELRNSGEYANFSQRDHDDESGQEDGSSDQQNRKKSRKVVSHTPTDFSEAETSSSGFADETSTKSTQTDGVVGSLLCAITDGDDCKFSIYDDASPIDSRFRKSPEYRELFKEIFTVLKKAAQNKEEVLVTSAEPESNNSSMCTAPSEAPMNESLTDFPDDDTESIQSSTVSLPVSLSQSTSVIEDMIQAQNEVPQSETPTPSILEQQKPQEPVLRPLIRQSFDYLQVEHRKRSSSRRKHRNADRSDSPFTPIIGSPKISYSSRPSSGRRRKELRNTPPHASEPPEMSWNGNSIQFWSSNRANIPSPTPSQGSEKAVYEFKPSVASQEIKKLKSLDKSYAEVLKLGEGRKREHQRYRGSKGTSQHR</sequence>
<feature type="compositionally biased region" description="Polar residues" evidence="4">
    <location>
        <begin position="604"/>
        <end position="622"/>
    </location>
</feature>
<reference evidence="5 6" key="1">
    <citation type="journal article" date="2021" name="BMC Biol.">
        <title>Horizontally acquired antibacterial genes associated with adaptive radiation of ladybird beetles.</title>
        <authorList>
            <person name="Li H.S."/>
            <person name="Tang X.F."/>
            <person name="Huang Y.H."/>
            <person name="Xu Z.Y."/>
            <person name="Chen M.L."/>
            <person name="Du X.Y."/>
            <person name="Qiu B.Y."/>
            <person name="Chen P.T."/>
            <person name="Zhang W."/>
            <person name="Slipinski A."/>
            <person name="Escalona H.E."/>
            <person name="Waterhouse R.M."/>
            <person name="Zwick A."/>
            <person name="Pang H."/>
        </authorList>
    </citation>
    <scope>NUCLEOTIDE SEQUENCE [LARGE SCALE GENOMIC DNA]</scope>
    <source>
        <strain evidence="5">SYSU2018</strain>
    </source>
</reference>
<feature type="coiled-coil region" evidence="3">
    <location>
        <begin position="41"/>
        <end position="152"/>
    </location>
</feature>
<dbReference type="InterPro" id="IPR026079">
    <property type="entry name" value="CDR2"/>
</dbReference>
<comment type="similarity">
    <text evidence="1">Belongs to the CDR2 family.</text>
</comment>